<dbReference type="Proteomes" id="UP001165960">
    <property type="component" value="Unassembled WGS sequence"/>
</dbReference>
<protein>
    <submittedName>
        <fullName evidence="1">Uncharacterized protein</fullName>
    </submittedName>
</protein>
<evidence type="ECO:0000313" key="1">
    <source>
        <dbReference type="EMBL" id="KAJ9079146.1"/>
    </source>
</evidence>
<dbReference type="EMBL" id="QTSX02001916">
    <property type="protein sequence ID" value="KAJ9079146.1"/>
    <property type="molecule type" value="Genomic_DNA"/>
</dbReference>
<feature type="non-terminal residue" evidence="1">
    <location>
        <position position="1"/>
    </location>
</feature>
<reference evidence="1" key="1">
    <citation type="submission" date="2022-04" db="EMBL/GenBank/DDBJ databases">
        <title>Genome of the entomopathogenic fungus Entomophthora muscae.</title>
        <authorList>
            <person name="Elya C."/>
            <person name="Lovett B.R."/>
            <person name="Lee E."/>
            <person name="Macias A.M."/>
            <person name="Hajek A.E."/>
            <person name="De Bivort B.L."/>
            <person name="Kasson M.T."/>
            <person name="De Fine Licht H.H."/>
            <person name="Stajich J.E."/>
        </authorList>
    </citation>
    <scope>NUCLEOTIDE SEQUENCE</scope>
    <source>
        <strain evidence="1">Berkeley</strain>
    </source>
</reference>
<name>A0ACC2TXC8_9FUNG</name>
<accession>A0ACC2TXC8</accession>
<gene>
    <name evidence="1" type="ORF">DSO57_1038505</name>
</gene>
<sequence>RVIPGIMEATVTLPGLIAWWTCCQGLGPRQGPNPGMAGVPHTSPGPLPAAKAQPYAHCRAGTGNLTILKRSEAGTLTLRA</sequence>
<keyword evidence="2" id="KW-1185">Reference proteome</keyword>
<comment type="caution">
    <text evidence="1">The sequence shown here is derived from an EMBL/GenBank/DDBJ whole genome shotgun (WGS) entry which is preliminary data.</text>
</comment>
<organism evidence="1 2">
    <name type="scientific">Entomophthora muscae</name>
    <dbReference type="NCBI Taxonomy" id="34485"/>
    <lineage>
        <taxon>Eukaryota</taxon>
        <taxon>Fungi</taxon>
        <taxon>Fungi incertae sedis</taxon>
        <taxon>Zoopagomycota</taxon>
        <taxon>Entomophthoromycotina</taxon>
        <taxon>Entomophthoromycetes</taxon>
        <taxon>Entomophthorales</taxon>
        <taxon>Entomophthoraceae</taxon>
        <taxon>Entomophthora</taxon>
    </lineage>
</organism>
<evidence type="ECO:0000313" key="2">
    <source>
        <dbReference type="Proteomes" id="UP001165960"/>
    </source>
</evidence>
<proteinExistence type="predicted"/>